<evidence type="ECO:0000256" key="1">
    <source>
        <dbReference type="SAM" id="MobiDB-lite"/>
    </source>
</evidence>
<name>A0A8T0Y284_9STRA</name>
<sequence>MDQNHLKRLRSHSARQAKPMKLRRSPNALAVGNKCSKCALHLFNRSRRTHHVISLKLLRSRGLFYLRGEHSQDEV</sequence>
<dbReference type="AlphaFoldDB" id="A0A8T0Y284"/>
<dbReference type="Proteomes" id="UP000735874">
    <property type="component" value="Unassembled WGS sequence"/>
</dbReference>
<dbReference type="EMBL" id="RCMG01002823">
    <property type="protein sequence ID" value="KAG2806046.1"/>
    <property type="molecule type" value="Genomic_DNA"/>
</dbReference>
<feature type="compositionally biased region" description="Basic residues" evidence="1">
    <location>
        <begin position="1"/>
        <end position="24"/>
    </location>
</feature>
<feature type="region of interest" description="Disordered" evidence="1">
    <location>
        <begin position="1"/>
        <end position="25"/>
    </location>
</feature>
<protein>
    <submittedName>
        <fullName evidence="2">Uncharacterized protein</fullName>
    </submittedName>
</protein>
<proteinExistence type="predicted"/>
<evidence type="ECO:0000313" key="3">
    <source>
        <dbReference type="Proteomes" id="UP000735874"/>
    </source>
</evidence>
<comment type="caution">
    <text evidence="2">The sequence shown here is derived from an EMBL/GenBank/DDBJ whole genome shotgun (WGS) entry which is preliminary data.</text>
</comment>
<organism evidence="2 3">
    <name type="scientific">Phytophthora cactorum</name>
    <dbReference type="NCBI Taxonomy" id="29920"/>
    <lineage>
        <taxon>Eukaryota</taxon>
        <taxon>Sar</taxon>
        <taxon>Stramenopiles</taxon>
        <taxon>Oomycota</taxon>
        <taxon>Peronosporomycetes</taxon>
        <taxon>Peronosporales</taxon>
        <taxon>Peronosporaceae</taxon>
        <taxon>Phytophthora</taxon>
    </lineage>
</organism>
<accession>A0A8T0Y284</accession>
<gene>
    <name evidence="2" type="ORF">PC113_g24170</name>
</gene>
<reference evidence="2" key="1">
    <citation type="submission" date="2018-10" db="EMBL/GenBank/DDBJ databases">
        <title>Effector identification in a new, highly contiguous assembly of the strawberry crown rot pathogen Phytophthora cactorum.</title>
        <authorList>
            <person name="Armitage A.D."/>
            <person name="Nellist C.F."/>
            <person name="Bates H."/>
            <person name="Vickerstaff R.J."/>
            <person name="Harrison R.J."/>
        </authorList>
    </citation>
    <scope>NUCLEOTIDE SEQUENCE</scope>
    <source>
        <strain evidence="2">15-7</strain>
    </source>
</reference>
<evidence type="ECO:0000313" key="2">
    <source>
        <dbReference type="EMBL" id="KAG2806046.1"/>
    </source>
</evidence>